<dbReference type="SMART" id="SM00252">
    <property type="entry name" value="SH2"/>
    <property type="match status" value="1"/>
</dbReference>
<comment type="caution">
    <text evidence="8">The sequence shown here is derived from an EMBL/GenBank/DDBJ whole genome shotgun (WGS) entry which is preliminary data.</text>
</comment>
<dbReference type="AlphaFoldDB" id="A0A8S1HRN3"/>
<evidence type="ECO:0000256" key="4">
    <source>
        <dbReference type="PROSITE-ProRule" id="PRU00191"/>
    </source>
</evidence>
<dbReference type="CDD" id="cd00159">
    <property type="entry name" value="RhoGAP"/>
    <property type="match status" value="1"/>
</dbReference>
<dbReference type="PROSITE" id="PS50238">
    <property type="entry name" value="RHOGAP"/>
    <property type="match status" value="1"/>
</dbReference>
<dbReference type="GO" id="GO:0007165">
    <property type="term" value="P:signal transduction"/>
    <property type="evidence" value="ECO:0007669"/>
    <property type="project" value="InterPro"/>
</dbReference>
<feature type="domain" description="SH2" evidence="5">
    <location>
        <begin position="45"/>
        <end position="117"/>
    </location>
</feature>
<evidence type="ECO:0000256" key="3">
    <source>
        <dbReference type="ARBA" id="ARBA00022833"/>
    </source>
</evidence>
<reference evidence="8" key="1">
    <citation type="submission" date="2020-10" db="EMBL/GenBank/DDBJ databases">
        <authorList>
            <person name="Kikuchi T."/>
        </authorList>
    </citation>
    <scope>NUCLEOTIDE SEQUENCE</scope>
    <source>
        <strain evidence="8">NKZ352</strain>
    </source>
</reference>
<dbReference type="Pfam" id="PF00017">
    <property type="entry name" value="SH2"/>
    <property type="match status" value="1"/>
</dbReference>
<dbReference type="InterPro" id="IPR020454">
    <property type="entry name" value="DAG/PE-bd"/>
</dbReference>
<keyword evidence="3" id="KW-0862">Zinc</keyword>
<dbReference type="SMART" id="SM00324">
    <property type="entry name" value="RhoGAP"/>
    <property type="match status" value="1"/>
</dbReference>
<dbReference type="InterPro" id="IPR035840">
    <property type="entry name" value="Chimaerin_SH2"/>
</dbReference>
<dbReference type="Gene3D" id="3.30.60.20">
    <property type="match status" value="1"/>
</dbReference>
<organism evidence="8 9">
    <name type="scientific">Caenorhabditis auriculariae</name>
    <dbReference type="NCBI Taxonomy" id="2777116"/>
    <lineage>
        <taxon>Eukaryota</taxon>
        <taxon>Metazoa</taxon>
        <taxon>Ecdysozoa</taxon>
        <taxon>Nematoda</taxon>
        <taxon>Chromadorea</taxon>
        <taxon>Rhabditida</taxon>
        <taxon>Rhabditina</taxon>
        <taxon>Rhabditomorpha</taxon>
        <taxon>Rhabditoidea</taxon>
        <taxon>Rhabditidae</taxon>
        <taxon>Peloderinae</taxon>
        <taxon>Caenorhabditis</taxon>
    </lineage>
</organism>
<dbReference type="OrthoDB" id="3196451at2759"/>
<dbReference type="EMBL" id="CAJGYM010000169">
    <property type="protein sequence ID" value="CAD6199349.1"/>
    <property type="molecule type" value="Genomic_DNA"/>
</dbReference>
<dbReference type="SMART" id="SM00109">
    <property type="entry name" value="C1"/>
    <property type="match status" value="1"/>
</dbReference>
<dbReference type="PROSITE" id="PS50081">
    <property type="entry name" value="ZF_DAG_PE_2"/>
    <property type="match status" value="1"/>
</dbReference>
<dbReference type="InterPro" id="IPR008936">
    <property type="entry name" value="Rho_GTPase_activation_prot"/>
</dbReference>
<evidence type="ECO:0000259" key="5">
    <source>
        <dbReference type="PROSITE" id="PS50001"/>
    </source>
</evidence>
<evidence type="ECO:0000259" key="7">
    <source>
        <dbReference type="PROSITE" id="PS50238"/>
    </source>
</evidence>
<feature type="domain" description="Rho-GAP" evidence="7">
    <location>
        <begin position="229"/>
        <end position="410"/>
    </location>
</feature>
<evidence type="ECO:0000256" key="1">
    <source>
        <dbReference type="ARBA" id="ARBA00022468"/>
    </source>
</evidence>
<protein>
    <recommendedName>
        <fullName evidence="10">N-chimaerin</fullName>
    </recommendedName>
</protein>
<dbReference type="InterPro" id="IPR000198">
    <property type="entry name" value="RhoGAP_dom"/>
</dbReference>
<keyword evidence="1" id="KW-0343">GTPase activation</keyword>
<dbReference type="PANTHER" id="PTHR46075:SF2">
    <property type="entry name" value="RHO GTPASE ACTIVATING PROTEIN AT 5A, ISOFORM A"/>
    <property type="match status" value="1"/>
</dbReference>
<dbReference type="PRINTS" id="PR00008">
    <property type="entry name" value="DAGPEDOMAIN"/>
</dbReference>
<evidence type="ECO:0000313" key="9">
    <source>
        <dbReference type="Proteomes" id="UP000835052"/>
    </source>
</evidence>
<keyword evidence="2" id="KW-0479">Metal-binding</keyword>
<gene>
    <name evidence="8" type="ORF">CAUJ_LOCUS15252</name>
</gene>
<evidence type="ECO:0000256" key="2">
    <source>
        <dbReference type="ARBA" id="ARBA00022723"/>
    </source>
</evidence>
<dbReference type="Pfam" id="PF00620">
    <property type="entry name" value="RhoGAP"/>
    <property type="match status" value="1"/>
</dbReference>
<dbReference type="PROSITE" id="PS00479">
    <property type="entry name" value="ZF_DAG_PE_1"/>
    <property type="match status" value="1"/>
</dbReference>
<proteinExistence type="predicted"/>
<name>A0A8S1HRN3_9PELO</name>
<dbReference type="InterPro" id="IPR036860">
    <property type="entry name" value="SH2_dom_sf"/>
</dbReference>
<dbReference type="GO" id="GO:0046872">
    <property type="term" value="F:metal ion binding"/>
    <property type="evidence" value="ECO:0007669"/>
    <property type="project" value="UniProtKB-KW"/>
</dbReference>
<dbReference type="Gene3D" id="3.30.505.10">
    <property type="entry name" value="SH2 domain"/>
    <property type="match status" value="1"/>
</dbReference>
<dbReference type="Pfam" id="PF00130">
    <property type="entry name" value="C1_1"/>
    <property type="match status" value="1"/>
</dbReference>
<keyword evidence="9" id="KW-1185">Reference proteome</keyword>
<evidence type="ECO:0000259" key="6">
    <source>
        <dbReference type="PROSITE" id="PS50081"/>
    </source>
</evidence>
<dbReference type="FunFam" id="3.30.60.20:FF:000025">
    <property type="entry name" value="Chimaerin"/>
    <property type="match status" value="1"/>
</dbReference>
<dbReference type="InterPro" id="IPR051854">
    <property type="entry name" value="Rho-type_GAP"/>
</dbReference>
<dbReference type="SUPFAM" id="SSF57889">
    <property type="entry name" value="Cysteine-rich domain"/>
    <property type="match status" value="1"/>
</dbReference>
<keyword evidence="4" id="KW-0727">SH2 domain</keyword>
<dbReference type="SUPFAM" id="SSF55550">
    <property type="entry name" value="SH2 domain"/>
    <property type="match status" value="1"/>
</dbReference>
<sequence>MHGEESGGMGVWKQNLFLLQERCPRPNPIICSSYVENRPAQYGSEFHGLIEREQAERMLLEAGDGSYLVRESKRSADAYTLSMVFDGKVLNYKLYYDPNEDKYFVGEKRFNSMYELVADGLISFFINLHASDYIMSMADDAIYEESPYSKYTKSSQEVTRRPVARCHNFISYTFKAPHYCDYCTNFLWGLVHQGMRCEDCGFAAHKRCSEKTLNDCRPEAKYIKRMFAVDITTLCMAHQINVPPVVTNCIHEIELRGLTVEGIYRVSGSHDHMERLKAQYDSQQDVDLSQVDDIHTVCGILKLYFRLLPQQLVPFSVYKQMLAAYSSSSALSTHDRLRILRKILQDLPEDNINTLGAILNHLKKVSENSAVNKMTVEKFGDDFFSPTLFLLRNGSSPPTTATSTPPFYDC</sequence>
<evidence type="ECO:0008006" key="10">
    <source>
        <dbReference type="Google" id="ProtNLM"/>
    </source>
</evidence>
<dbReference type="InterPro" id="IPR000980">
    <property type="entry name" value="SH2"/>
</dbReference>
<dbReference type="PANTHER" id="PTHR46075">
    <property type="entry name" value="CHIMERIN FAMILY MEMBER"/>
    <property type="match status" value="1"/>
</dbReference>
<dbReference type="InterPro" id="IPR046349">
    <property type="entry name" value="C1-like_sf"/>
</dbReference>
<dbReference type="CDD" id="cd10352">
    <property type="entry name" value="SH2_a2chimerin_b2chimerin"/>
    <property type="match status" value="1"/>
</dbReference>
<dbReference type="PROSITE" id="PS50001">
    <property type="entry name" value="SH2"/>
    <property type="match status" value="1"/>
</dbReference>
<feature type="domain" description="Phorbol-ester/DAG-type" evidence="6">
    <location>
        <begin position="166"/>
        <end position="216"/>
    </location>
</feature>
<dbReference type="InterPro" id="IPR002219">
    <property type="entry name" value="PKC_DAG/PE"/>
</dbReference>
<accession>A0A8S1HRN3</accession>
<dbReference type="Gene3D" id="1.10.555.10">
    <property type="entry name" value="Rho GTPase activation protein"/>
    <property type="match status" value="1"/>
</dbReference>
<dbReference type="FunFam" id="3.30.505.10:FF:000019">
    <property type="entry name" value="Chimaerin"/>
    <property type="match status" value="1"/>
</dbReference>
<dbReference type="CDD" id="cd20806">
    <property type="entry name" value="C1_CHN"/>
    <property type="match status" value="1"/>
</dbReference>
<evidence type="ECO:0000313" key="8">
    <source>
        <dbReference type="EMBL" id="CAD6199349.1"/>
    </source>
</evidence>
<dbReference type="SUPFAM" id="SSF48350">
    <property type="entry name" value="GTPase activation domain, GAP"/>
    <property type="match status" value="1"/>
</dbReference>
<dbReference type="GO" id="GO:0005096">
    <property type="term" value="F:GTPase activator activity"/>
    <property type="evidence" value="ECO:0007669"/>
    <property type="project" value="UniProtKB-KW"/>
</dbReference>
<dbReference type="Proteomes" id="UP000835052">
    <property type="component" value="Unassembled WGS sequence"/>
</dbReference>